<dbReference type="PANTHER" id="PTHR15696">
    <property type="entry name" value="SMG-7 SUPPRESSOR WITH MORPHOLOGICAL EFFECT ON GENITALIA PROTEIN 7"/>
    <property type="match status" value="1"/>
</dbReference>
<dbReference type="Proteomes" id="UP001209878">
    <property type="component" value="Unassembled WGS sequence"/>
</dbReference>
<dbReference type="GO" id="GO:0070034">
    <property type="term" value="F:telomerase RNA binding"/>
    <property type="evidence" value="ECO:0007669"/>
    <property type="project" value="TreeGrafter"/>
</dbReference>
<evidence type="ECO:0000313" key="4">
    <source>
        <dbReference type="Proteomes" id="UP001209878"/>
    </source>
</evidence>
<dbReference type="InterPro" id="IPR011990">
    <property type="entry name" value="TPR-like_helical_dom_sf"/>
</dbReference>
<protein>
    <recommendedName>
        <fullName evidence="2">DNA/RNA-binding domain-containing protein</fullName>
    </recommendedName>
</protein>
<dbReference type="GO" id="GO:0000184">
    <property type="term" value="P:nuclear-transcribed mRNA catabolic process, nonsense-mediated decay"/>
    <property type="evidence" value="ECO:0007669"/>
    <property type="project" value="UniProtKB-KW"/>
</dbReference>
<dbReference type="PANTHER" id="PTHR15696:SF0">
    <property type="entry name" value="TELOMERASE-BINDING PROTEIN EST1A"/>
    <property type="match status" value="1"/>
</dbReference>
<dbReference type="GO" id="GO:0042162">
    <property type="term" value="F:telomeric DNA binding"/>
    <property type="evidence" value="ECO:0007669"/>
    <property type="project" value="TreeGrafter"/>
</dbReference>
<accession>A0AAD9NPC1</accession>
<gene>
    <name evidence="3" type="ORF">NP493_577g02005</name>
</gene>
<dbReference type="EMBL" id="JAODUO010000577">
    <property type="protein sequence ID" value="KAK2177832.1"/>
    <property type="molecule type" value="Genomic_DNA"/>
</dbReference>
<evidence type="ECO:0000259" key="2">
    <source>
        <dbReference type="Pfam" id="PF10373"/>
    </source>
</evidence>
<dbReference type="InterPro" id="IPR018834">
    <property type="entry name" value="DNA/RNA-bd_Est1-type"/>
</dbReference>
<sequence>MEDNCRPLVQEHAIQVGLEMFGKLAQRCTVLLEEHLATGNCFIFNEDLHQVAPGIKVWCDWMTCHAELWNPAPLPRAPDLGPSVDVWQNIADLCNVLKNVDINHVKLYRQKKEGCELVVLEEDAMLSGFVPLLSLPQTSVYVHCTVDKVSAWVSA</sequence>
<keyword evidence="4" id="KW-1185">Reference proteome</keyword>
<dbReference type="GO" id="GO:0005697">
    <property type="term" value="C:telomerase holoenzyme complex"/>
    <property type="evidence" value="ECO:0007669"/>
    <property type="project" value="TreeGrafter"/>
</dbReference>
<evidence type="ECO:0000313" key="3">
    <source>
        <dbReference type="EMBL" id="KAK2177832.1"/>
    </source>
</evidence>
<dbReference type="Pfam" id="PF10373">
    <property type="entry name" value="EST1_DNA_bind"/>
    <property type="match status" value="1"/>
</dbReference>
<feature type="domain" description="DNA/RNA-binding" evidence="2">
    <location>
        <begin position="8"/>
        <end position="133"/>
    </location>
</feature>
<proteinExistence type="predicted"/>
<dbReference type="SUPFAM" id="SSF48452">
    <property type="entry name" value="TPR-like"/>
    <property type="match status" value="1"/>
</dbReference>
<comment type="caution">
    <text evidence="3">The sequence shown here is derived from an EMBL/GenBank/DDBJ whole genome shotgun (WGS) entry which is preliminary data.</text>
</comment>
<organism evidence="3 4">
    <name type="scientific">Ridgeia piscesae</name>
    <name type="common">Tubeworm</name>
    <dbReference type="NCBI Taxonomy" id="27915"/>
    <lineage>
        <taxon>Eukaryota</taxon>
        <taxon>Metazoa</taxon>
        <taxon>Spiralia</taxon>
        <taxon>Lophotrochozoa</taxon>
        <taxon>Annelida</taxon>
        <taxon>Polychaeta</taxon>
        <taxon>Sedentaria</taxon>
        <taxon>Canalipalpata</taxon>
        <taxon>Sabellida</taxon>
        <taxon>Siboglinidae</taxon>
        <taxon>Ridgeia</taxon>
    </lineage>
</organism>
<reference evidence="3" key="1">
    <citation type="journal article" date="2023" name="Mol. Biol. Evol.">
        <title>Third-Generation Sequencing Reveals the Adaptive Role of the Epigenome in Three Deep-Sea Polychaetes.</title>
        <authorList>
            <person name="Perez M."/>
            <person name="Aroh O."/>
            <person name="Sun Y."/>
            <person name="Lan Y."/>
            <person name="Juniper S.K."/>
            <person name="Young C.R."/>
            <person name="Angers B."/>
            <person name="Qian P.Y."/>
        </authorList>
    </citation>
    <scope>NUCLEOTIDE SEQUENCE</scope>
    <source>
        <strain evidence="3">R07B-5</strain>
    </source>
</reference>
<name>A0AAD9NPC1_RIDPI</name>
<evidence type="ECO:0000256" key="1">
    <source>
        <dbReference type="ARBA" id="ARBA00023161"/>
    </source>
</evidence>
<keyword evidence="1" id="KW-0866">Nonsense-mediated mRNA decay</keyword>
<dbReference type="AlphaFoldDB" id="A0AAD9NPC1"/>
<dbReference type="InterPro" id="IPR045153">
    <property type="entry name" value="Est1/Ebs1-like"/>
</dbReference>